<gene>
    <name evidence="10" type="ORF">BSTOLATCC_MIC9841</name>
</gene>
<keyword evidence="3 7" id="KW-0805">Transcription regulation</keyword>
<accession>A0AAU9IIX8</accession>
<keyword evidence="8" id="KW-0175">Coiled coil</keyword>
<evidence type="ECO:0000256" key="8">
    <source>
        <dbReference type="SAM" id="Coils"/>
    </source>
</evidence>
<name>A0AAU9IIX8_9CILI</name>
<keyword evidence="6 7" id="KW-0539">Nucleus</keyword>
<dbReference type="FunFam" id="1.10.10.10:FF:000360">
    <property type="entry name" value="Transcription factor Dp-1, a"/>
    <property type="match status" value="1"/>
</dbReference>
<evidence type="ECO:0000256" key="3">
    <source>
        <dbReference type="ARBA" id="ARBA00023015"/>
    </source>
</evidence>
<dbReference type="PANTHER" id="PTHR12548">
    <property type="entry name" value="TRANSCRIPTION FACTOR DP"/>
    <property type="match status" value="1"/>
</dbReference>
<comment type="subcellular location">
    <subcellularLocation>
        <location evidence="1 7">Nucleus</location>
    </subcellularLocation>
</comment>
<dbReference type="InterPro" id="IPR037241">
    <property type="entry name" value="E2F-DP_heterodim"/>
</dbReference>
<dbReference type="Pfam" id="PF02319">
    <property type="entry name" value="WHD_E2F_TDP"/>
    <property type="match status" value="1"/>
</dbReference>
<keyword evidence="5 7" id="KW-0804">Transcription</keyword>
<dbReference type="InterPro" id="IPR014889">
    <property type="entry name" value="Transc_factor_DP_C"/>
</dbReference>
<dbReference type="Gene3D" id="1.10.10.10">
    <property type="entry name" value="Winged helix-like DNA-binding domain superfamily/Winged helix DNA-binding domain"/>
    <property type="match status" value="1"/>
</dbReference>
<dbReference type="Proteomes" id="UP001162131">
    <property type="component" value="Unassembled WGS sequence"/>
</dbReference>
<proteinExistence type="inferred from homology"/>
<dbReference type="Pfam" id="PF08781">
    <property type="entry name" value="DP"/>
    <property type="match status" value="1"/>
</dbReference>
<evidence type="ECO:0000256" key="7">
    <source>
        <dbReference type="RuleBase" id="RU003796"/>
    </source>
</evidence>
<dbReference type="GO" id="GO:0051726">
    <property type="term" value="P:regulation of cell cycle"/>
    <property type="evidence" value="ECO:0007669"/>
    <property type="project" value="InterPro"/>
</dbReference>
<dbReference type="Gene3D" id="1.20.140.80">
    <property type="entry name" value="Transcription factor DP"/>
    <property type="match status" value="1"/>
</dbReference>
<keyword evidence="4 7" id="KW-0238">DNA-binding</keyword>
<dbReference type="PANTHER" id="PTHR12548:SF9">
    <property type="entry name" value="TRANSCRIPTION FACTOR DP"/>
    <property type="match status" value="1"/>
</dbReference>
<dbReference type="InterPro" id="IPR038168">
    <property type="entry name" value="TF_DP_C_sf"/>
</dbReference>
<feature type="domain" description="E2F/DP family winged-helix DNA-binding" evidence="9">
    <location>
        <begin position="188"/>
        <end position="266"/>
    </location>
</feature>
<evidence type="ECO:0000259" key="9">
    <source>
        <dbReference type="SMART" id="SM01372"/>
    </source>
</evidence>
<dbReference type="AlphaFoldDB" id="A0AAU9IIX8"/>
<dbReference type="EMBL" id="CAJZBQ010000011">
    <property type="protein sequence ID" value="CAG9314043.1"/>
    <property type="molecule type" value="Genomic_DNA"/>
</dbReference>
<dbReference type="GO" id="GO:0005634">
    <property type="term" value="C:nucleus"/>
    <property type="evidence" value="ECO:0007669"/>
    <property type="project" value="UniProtKB-SubCell"/>
</dbReference>
<comment type="similarity">
    <text evidence="2 7">Belongs to the E2F/DP family.</text>
</comment>
<dbReference type="SMART" id="SM01372">
    <property type="entry name" value="E2F_TDP"/>
    <property type="match status" value="1"/>
</dbReference>
<sequence length="397" mass="45124">MERNIPLHIERLIYELNHSSKTEQVLLNGSSLISQDVTLMQVYLQLGYSLQTNQFVSSPTSQQALCLISQEYGVPLHQPNIDSFLANTPAKQADPDTELRHEMMKTFYEQGIDEIAAGAEIGLEVASEPPHASMWDCFSVLPKAVQFSTPKPRRAHQSPSTQATWLFTPLSYNSTPFSECDSDMGTPRSTKGLKYLTTLVKQLVCKQQPTSFKEVALKLIDELITSEGADRIKEEKNVRRRVYDAINVLIAAGVLERNGSTVNWKEEWSALEIDEKRNELEKRRKEVEAKRNEFKEILNKYLAIQNLIYRNTNNPKTPPAIQFPFIVVSTADSHKNSMSIRVNKTATSLTLKFQEHATLFGDMDVLLSLKMHNIKLSLLNRFLPSRELLNYCSPCLF</sequence>
<comment type="caution">
    <text evidence="10">The sequence shown here is derived from an EMBL/GenBank/DDBJ whole genome shotgun (WGS) entry which is preliminary data.</text>
</comment>
<keyword evidence="11" id="KW-1185">Reference proteome</keyword>
<evidence type="ECO:0000256" key="1">
    <source>
        <dbReference type="ARBA" id="ARBA00004123"/>
    </source>
</evidence>
<dbReference type="GO" id="GO:0000981">
    <property type="term" value="F:DNA-binding transcription factor activity, RNA polymerase II-specific"/>
    <property type="evidence" value="ECO:0007669"/>
    <property type="project" value="TreeGrafter"/>
</dbReference>
<dbReference type="SUPFAM" id="SSF144074">
    <property type="entry name" value="E2F-DP heterodimerization region"/>
    <property type="match status" value="1"/>
</dbReference>
<evidence type="ECO:0000256" key="6">
    <source>
        <dbReference type="ARBA" id="ARBA00023242"/>
    </source>
</evidence>
<feature type="coiled-coil region" evidence="8">
    <location>
        <begin position="270"/>
        <end position="300"/>
    </location>
</feature>
<evidence type="ECO:0000313" key="11">
    <source>
        <dbReference type="Proteomes" id="UP001162131"/>
    </source>
</evidence>
<dbReference type="InterPro" id="IPR036390">
    <property type="entry name" value="WH_DNA-bd_sf"/>
</dbReference>
<reference evidence="10" key="1">
    <citation type="submission" date="2021-09" db="EMBL/GenBank/DDBJ databases">
        <authorList>
            <consortium name="AG Swart"/>
            <person name="Singh M."/>
            <person name="Singh A."/>
            <person name="Seah K."/>
            <person name="Emmerich C."/>
        </authorList>
    </citation>
    <scope>NUCLEOTIDE SEQUENCE</scope>
    <source>
        <strain evidence="10">ATCC30299</strain>
    </source>
</reference>
<evidence type="ECO:0000256" key="5">
    <source>
        <dbReference type="ARBA" id="ARBA00023163"/>
    </source>
</evidence>
<protein>
    <recommendedName>
        <fullName evidence="9">E2F/DP family winged-helix DNA-binding domain-containing protein</fullName>
    </recommendedName>
</protein>
<evidence type="ECO:0000256" key="2">
    <source>
        <dbReference type="ARBA" id="ARBA00010940"/>
    </source>
</evidence>
<dbReference type="InterPro" id="IPR015648">
    <property type="entry name" value="Transcrpt_fac_DP"/>
</dbReference>
<dbReference type="GO" id="GO:0005667">
    <property type="term" value="C:transcription regulator complex"/>
    <property type="evidence" value="ECO:0007669"/>
    <property type="project" value="InterPro"/>
</dbReference>
<dbReference type="SUPFAM" id="SSF46785">
    <property type="entry name" value="Winged helix' DNA-binding domain"/>
    <property type="match status" value="1"/>
</dbReference>
<evidence type="ECO:0000313" key="10">
    <source>
        <dbReference type="EMBL" id="CAG9314043.1"/>
    </source>
</evidence>
<dbReference type="InterPro" id="IPR003316">
    <property type="entry name" value="E2F_WHTH_DNA-bd_dom"/>
</dbReference>
<evidence type="ECO:0000256" key="4">
    <source>
        <dbReference type="ARBA" id="ARBA00023125"/>
    </source>
</evidence>
<organism evidence="10 11">
    <name type="scientific">Blepharisma stoltei</name>
    <dbReference type="NCBI Taxonomy" id="1481888"/>
    <lineage>
        <taxon>Eukaryota</taxon>
        <taxon>Sar</taxon>
        <taxon>Alveolata</taxon>
        <taxon>Ciliophora</taxon>
        <taxon>Postciliodesmatophora</taxon>
        <taxon>Heterotrichea</taxon>
        <taxon>Heterotrichida</taxon>
        <taxon>Blepharismidae</taxon>
        <taxon>Blepharisma</taxon>
    </lineage>
</organism>
<dbReference type="GO" id="GO:0000977">
    <property type="term" value="F:RNA polymerase II transcription regulatory region sequence-specific DNA binding"/>
    <property type="evidence" value="ECO:0007669"/>
    <property type="project" value="TreeGrafter"/>
</dbReference>
<dbReference type="InterPro" id="IPR036388">
    <property type="entry name" value="WH-like_DNA-bd_sf"/>
</dbReference>